<evidence type="ECO:0000256" key="4">
    <source>
        <dbReference type="ARBA" id="ARBA00023242"/>
    </source>
</evidence>
<evidence type="ECO:0000256" key="1">
    <source>
        <dbReference type="ARBA" id="ARBA00004123"/>
    </source>
</evidence>
<dbReference type="InParanoid" id="D8LU95"/>
<dbReference type="OMA" id="FTEDSWR"/>
<keyword evidence="8" id="KW-1185">Reference proteome</keyword>
<name>D8LU95_ECTSI</name>
<dbReference type="InterPro" id="IPR044976">
    <property type="entry name" value="FIPS5/FIPS3-like"/>
</dbReference>
<dbReference type="AlphaFoldDB" id="D8LU95"/>
<keyword evidence="3" id="KW-0507">mRNA processing</keyword>
<feature type="region of interest" description="Disordered" evidence="5">
    <location>
        <begin position="388"/>
        <end position="412"/>
    </location>
</feature>
<gene>
    <name evidence="7" type="ORF">Esi_0099_0035</name>
</gene>
<dbReference type="EMBL" id="FN649742">
    <property type="protein sequence ID" value="CBN75436.1"/>
    <property type="molecule type" value="Genomic_DNA"/>
</dbReference>
<evidence type="ECO:0000256" key="2">
    <source>
        <dbReference type="ARBA" id="ARBA00007459"/>
    </source>
</evidence>
<evidence type="ECO:0000256" key="3">
    <source>
        <dbReference type="ARBA" id="ARBA00022664"/>
    </source>
</evidence>
<dbReference type="GO" id="GO:0005634">
    <property type="term" value="C:nucleus"/>
    <property type="evidence" value="ECO:0007669"/>
    <property type="project" value="UniProtKB-SubCell"/>
</dbReference>
<evidence type="ECO:0000313" key="8">
    <source>
        <dbReference type="Proteomes" id="UP000002630"/>
    </source>
</evidence>
<accession>D8LU95</accession>
<dbReference type="PANTHER" id="PTHR36884:SF4">
    <property type="entry name" value="FIP1[III]-LIKE PROTEIN"/>
    <property type="match status" value="1"/>
</dbReference>
<feature type="domain" description="Pre-mRNA polyadenylation factor Fip1" evidence="6">
    <location>
        <begin position="340"/>
        <end position="380"/>
    </location>
</feature>
<feature type="compositionally biased region" description="Low complexity" evidence="5">
    <location>
        <begin position="84"/>
        <end position="107"/>
    </location>
</feature>
<feature type="compositionally biased region" description="Low complexity" evidence="5">
    <location>
        <begin position="197"/>
        <end position="207"/>
    </location>
</feature>
<feature type="region of interest" description="Disordered" evidence="5">
    <location>
        <begin position="313"/>
        <end position="334"/>
    </location>
</feature>
<evidence type="ECO:0000256" key="5">
    <source>
        <dbReference type="SAM" id="MobiDB-lite"/>
    </source>
</evidence>
<dbReference type="GO" id="GO:0006397">
    <property type="term" value="P:mRNA processing"/>
    <property type="evidence" value="ECO:0007669"/>
    <property type="project" value="UniProtKB-KW"/>
</dbReference>
<feature type="compositionally biased region" description="Basic residues" evidence="5">
    <location>
        <begin position="1"/>
        <end position="10"/>
    </location>
</feature>
<dbReference type="PANTHER" id="PTHR36884">
    <property type="entry name" value="FIP1[III]-LIKE PROTEIN"/>
    <property type="match status" value="1"/>
</dbReference>
<comment type="subcellular location">
    <subcellularLocation>
        <location evidence="1">Nucleus</location>
    </subcellularLocation>
</comment>
<dbReference type="EMBL" id="FN649232">
    <property type="protein sequence ID" value="CBN75436.1"/>
    <property type="molecule type" value="Genomic_DNA"/>
</dbReference>
<protein>
    <recommendedName>
        <fullName evidence="6">Pre-mRNA polyadenylation factor Fip1 domain-containing protein</fullName>
    </recommendedName>
</protein>
<reference evidence="7 8" key="1">
    <citation type="journal article" date="2010" name="Nature">
        <title>The Ectocarpus genome and the independent evolution of multicellularity in brown algae.</title>
        <authorList>
            <person name="Cock J.M."/>
            <person name="Sterck L."/>
            <person name="Rouze P."/>
            <person name="Scornet D."/>
            <person name="Allen A.E."/>
            <person name="Amoutzias G."/>
            <person name="Anthouard V."/>
            <person name="Artiguenave F."/>
            <person name="Aury J.M."/>
            <person name="Badger J.H."/>
            <person name="Beszteri B."/>
            <person name="Billiau K."/>
            <person name="Bonnet E."/>
            <person name="Bothwell J.H."/>
            <person name="Bowler C."/>
            <person name="Boyen C."/>
            <person name="Brownlee C."/>
            <person name="Carrano C.J."/>
            <person name="Charrier B."/>
            <person name="Cho G.Y."/>
            <person name="Coelho S.M."/>
            <person name="Collen J."/>
            <person name="Corre E."/>
            <person name="Da Silva C."/>
            <person name="Delage L."/>
            <person name="Delaroque N."/>
            <person name="Dittami S.M."/>
            <person name="Doulbeau S."/>
            <person name="Elias M."/>
            <person name="Farnham G."/>
            <person name="Gachon C.M."/>
            <person name="Gschloessl B."/>
            <person name="Heesch S."/>
            <person name="Jabbari K."/>
            <person name="Jubin C."/>
            <person name="Kawai H."/>
            <person name="Kimura K."/>
            <person name="Kloareg B."/>
            <person name="Kupper F.C."/>
            <person name="Lang D."/>
            <person name="Le Bail A."/>
            <person name="Leblanc C."/>
            <person name="Lerouge P."/>
            <person name="Lohr M."/>
            <person name="Lopez P.J."/>
            <person name="Martens C."/>
            <person name="Maumus F."/>
            <person name="Michel G."/>
            <person name="Miranda-Saavedra D."/>
            <person name="Morales J."/>
            <person name="Moreau H."/>
            <person name="Motomura T."/>
            <person name="Nagasato C."/>
            <person name="Napoli C.A."/>
            <person name="Nelson D.R."/>
            <person name="Nyvall-Collen P."/>
            <person name="Peters A.F."/>
            <person name="Pommier C."/>
            <person name="Potin P."/>
            <person name="Poulain J."/>
            <person name="Quesneville H."/>
            <person name="Read B."/>
            <person name="Rensing S.A."/>
            <person name="Ritter A."/>
            <person name="Rousvoal S."/>
            <person name="Samanta M."/>
            <person name="Samson G."/>
            <person name="Schroeder D.C."/>
            <person name="Segurens B."/>
            <person name="Strittmatter M."/>
            <person name="Tonon T."/>
            <person name="Tregear J.W."/>
            <person name="Valentin K."/>
            <person name="von Dassow P."/>
            <person name="Yamagishi T."/>
            <person name="Van de Peer Y."/>
            <person name="Wincker P."/>
        </authorList>
    </citation>
    <scope>NUCLEOTIDE SEQUENCE [LARGE SCALE GENOMIC DNA]</scope>
    <source>
        <strain evidence="8">Ec32 / CCAP1310/4</strain>
    </source>
</reference>
<dbReference type="Proteomes" id="UP000002630">
    <property type="component" value="Linkage Group LG17"/>
</dbReference>
<keyword evidence="4" id="KW-0539">Nucleus</keyword>
<dbReference type="Pfam" id="PF05182">
    <property type="entry name" value="Fip1"/>
    <property type="match status" value="1"/>
</dbReference>
<evidence type="ECO:0000259" key="6">
    <source>
        <dbReference type="Pfam" id="PF05182"/>
    </source>
</evidence>
<dbReference type="OrthoDB" id="1917198at2759"/>
<organism evidence="7 8">
    <name type="scientific">Ectocarpus siliculosus</name>
    <name type="common">Brown alga</name>
    <name type="synonym">Conferva siliculosa</name>
    <dbReference type="NCBI Taxonomy" id="2880"/>
    <lineage>
        <taxon>Eukaryota</taxon>
        <taxon>Sar</taxon>
        <taxon>Stramenopiles</taxon>
        <taxon>Ochrophyta</taxon>
        <taxon>PX clade</taxon>
        <taxon>Phaeophyceae</taxon>
        <taxon>Ectocarpales</taxon>
        <taxon>Ectocarpaceae</taxon>
        <taxon>Ectocarpus</taxon>
    </lineage>
</organism>
<dbReference type="eggNOG" id="KOG1049">
    <property type="taxonomic scope" value="Eukaryota"/>
</dbReference>
<comment type="similarity">
    <text evidence="2">Belongs to the FIP1 family.</text>
</comment>
<dbReference type="InterPro" id="IPR007854">
    <property type="entry name" value="Fip1_dom"/>
</dbReference>
<feature type="compositionally biased region" description="Gly residues" evidence="5">
    <location>
        <begin position="398"/>
        <end position="408"/>
    </location>
</feature>
<feature type="region of interest" description="Disordered" evidence="5">
    <location>
        <begin position="1"/>
        <end position="248"/>
    </location>
</feature>
<sequence>MVSTRGKKGAAAHPAPADATSDETNPPKPAKEEPVDNSIETNPPPPATAEETPEVSRPDAGGNGDEAGTTHGLKGDVEVRAKPAAAAAAAAAGDTVSGDDAAGSAEAKASESSKEGESQAAAAGGGPVGEGDVSPVSSRTEARAGSASQDAHGGGEGEGARPSSPIVDSAAKAAAVKPIPDRSSTAQQPDVAGKPTGSQQQQQSGAAQKRKRDTPAREPEGDGMVVEEEQGATAVVQADSSDDEDEDDGFRVVVGREAVAPAAAPVVPTKRFLRGTNTLVNATTTGGTTASSKPVSAAAGIASLVPSKGAPVATAKPSLKPGEYPPTAELQQSTGKTAFDVDIDGMEEQPWRHPGVDIADFFNYGFTEDSWRVYCEKQLRNRYDRTVGRSRNAKSAGGRVGGNVGSGSSGPPRHGRVEFFLPNLGGRSLVYQNHTVSRTAHVRSLHRFFWRETRLIYSIYAEFFF</sequence>
<proteinExistence type="inferred from homology"/>
<dbReference type="STRING" id="2880.D8LU95"/>
<evidence type="ECO:0000313" key="7">
    <source>
        <dbReference type="EMBL" id="CBN75436.1"/>
    </source>
</evidence>
<feature type="compositionally biased region" description="Basic and acidic residues" evidence="5">
    <location>
        <begin position="108"/>
        <end position="117"/>
    </location>
</feature>